<evidence type="ECO:0000313" key="3">
    <source>
        <dbReference type="Proteomes" id="UP000075766"/>
    </source>
</evidence>
<accession>A0ABR5VJ10</accession>
<keyword evidence="3" id="KW-1185">Reference proteome</keyword>
<evidence type="ECO:0000313" key="2">
    <source>
        <dbReference type="EMBL" id="KXX65666.1"/>
    </source>
</evidence>
<feature type="chain" id="PRO_5047484011" description="Pectinacetylesterase" evidence="1">
    <location>
        <begin position="25"/>
        <end position="414"/>
    </location>
</feature>
<comment type="caution">
    <text evidence="2">The sequence shown here is derived from an EMBL/GenBank/DDBJ whole genome shotgun (WGS) entry which is preliminary data.</text>
</comment>
<proteinExistence type="predicted"/>
<reference evidence="2 3" key="1">
    <citation type="submission" date="2016-02" db="EMBL/GenBank/DDBJ databases">
        <title>Genome sequence of Marichromatium gracile YL-28, a purple sulfur bacterium.</title>
        <authorList>
            <person name="Zhao C."/>
            <person name="Hong X."/>
            <person name="Chen S."/>
            <person name="Yang S."/>
        </authorList>
    </citation>
    <scope>NUCLEOTIDE SEQUENCE [LARGE SCALE GENOMIC DNA]</scope>
    <source>
        <strain evidence="2 3">YL28</strain>
    </source>
</reference>
<dbReference type="RefSeq" id="WP_062272868.1">
    <property type="nucleotide sequence ID" value="NZ_LSYU01000031.1"/>
</dbReference>
<gene>
    <name evidence="2" type="ORF">AY586_09300</name>
</gene>
<dbReference type="Pfam" id="PF03283">
    <property type="entry name" value="PAE"/>
    <property type="match status" value="1"/>
</dbReference>
<keyword evidence="1" id="KW-0732">Signal</keyword>
<organism evidence="2 3">
    <name type="scientific">Marichromatium gracile</name>
    <name type="common">Chromatium gracile</name>
    <dbReference type="NCBI Taxonomy" id="1048"/>
    <lineage>
        <taxon>Bacteria</taxon>
        <taxon>Pseudomonadati</taxon>
        <taxon>Pseudomonadota</taxon>
        <taxon>Gammaproteobacteria</taxon>
        <taxon>Chromatiales</taxon>
        <taxon>Chromatiaceae</taxon>
        <taxon>Marichromatium</taxon>
    </lineage>
</organism>
<dbReference type="InterPro" id="IPR004963">
    <property type="entry name" value="PAE/NOTUM"/>
</dbReference>
<dbReference type="PANTHER" id="PTHR21562">
    <property type="entry name" value="NOTUM-RELATED"/>
    <property type="match status" value="1"/>
</dbReference>
<sequence length="414" mass="45614">MDVSRLTLCSLLVATALAPHAASAGDWQRIDAAAPFVDTDGVFRTPACSGSPRLEEGEVVATDTDYAFFVRDGDPERLLLFFDGGGACWDAGTCIDAALDGDVLYYPEVDETPAELAGFGGVFDIDRADNPLRDHLQVYLPYCTGDLHLGARDTSYPLPDGGDWTIYHRGHDNVIAVLEYLADYYANEVGEPPEEIVLVGASAGGYGVLYNYPALAQRFPGVERVRVLVDSSNGVISEDLFERALEADGVWGAQENLDPEIASAFDDGAGQLVPGLFNTLGWQYPDARFGQYTRAYDAVQVLFFNVSSNLGNPERWFDPVYLLLSGLEWTTRARASMWGTAFTTWNYRFYLAQGQTHMVSFYDDFFSEDTAGGIELVDWFSDMIERRWTFGSDWRNASCVPACLPPEGLDLSTL</sequence>
<evidence type="ECO:0000256" key="1">
    <source>
        <dbReference type="SAM" id="SignalP"/>
    </source>
</evidence>
<dbReference type="PANTHER" id="PTHR21562:SF83">
    <property type="entry name" value="PECTIN ACETYLESTERASE 4"/>
    <property type="match status" value="1"/>
</dbReference>
<protein>
    <recommendedName>
        <fullName evidence="4">Pectinacetylesterase</fullName>
    </recommendedName>
</protein>
<dbReference type="EMBL" id="LSYU01000031">
    <property type="protein sequence ID" value="KXX65666.1"/>
    <property type="molecule type" value="Genomic_DNA"/>
</dbReference>
<name>A0ABR5VJ10_MARGR</name>
<feature type="signal peptide" evidence="1">
    <location>
        <begin position="1"/>
        <end position="24"/>
    </location>
</feature>
<dbReference type="InterPro" id="IPR029058">
    <property type="entry name" value="AB_hydrolase_fold"/>
</dbReference>
<dbReference type="SUPFAM" id="SSF53474">
    <property type="entry name" value="alpha/beta-Hydrolases"/>
    <property type="match status" value="2"/>
</dbReference>
<evidence type="ECO:0008006" key="4">
    <source>
        <dbReference type="Google" id="ProtNLM"/>
    </source>
</evidence>
<dbReference type="Proteomes" id="UP000075766">
    <property type="component" value="Unassembled WGS sequence"/>
</dbReference>